<dbReference type="EnsemblPlants" id="KRH65088">
    <property type="protein sequence ID" value="KRH65088"/>
    <property type="gene ID" value="GLYMA_03G012700"/>
</dbReference>
<dbReference type="Proteomes" id="UP000008827">
    <property type="component" value="Chromosome 3"/>
</dbReference>
<evidence type="ECO:0000313" key="2">
    <source>
        <dbReference type="EnsemblPlants" id="KRH65088"/>
    </source>
</evidence>
<accession>A0A0R0KDI6</accession>
<reference evidence="1 2" key="1">
    <citation type="journal article" date="2010" name="Nature">
        <title>Genome sequence of the palaeopolyploid soybean.</title>
        <authorList>
            <person name="Schmutz J."/>
            <person name="Cannon S.B."/>
            <person name="Schlueter J."/>
            <person name="Ma J."/>
            <person name="Mitros T."/>
            <person name="Nelson W."/>
            <person name="Hyten D.L."/>
            <person name="Song Q."/>
            <person name="Thelen J.J."/>
            <person name="Cheng J."/>
            <person name="Xu D."/>
            <person name="Hellsten U."/>
            <person name="May G.D."/>
            <person name="Yu Y."/>
            <person name="Sakurai T."/>
            <person name="Umezawa T."/>
            <person name="Bhattacharyya M.K."/>
            <person name="Sandhu D."/>
            <person name="Valliyodan B."/>
            <person name="Lindquist E."/>
            <person name="Peto M."/>
            <person name="Grant D."/>
            <person name="Shu S."/>
            <person name="Goodstein D."/>
            <person name="Barry K."/>
            <person name="Futrell-Griggs M."/>
            <person name="Abernathy B."/>
            <person name="Du J."/>
            <person name="Tian Z."/>
            <person name="Zhu L."/>
            <person name="Gill N."/>
            <person name="Joshi T."/>
            <person name="Libault M."/>
            <person name="Sethuraman A."/>
            <person name="Zhang X.-C."/>
            <person name="Shinozaki K."/>
            <person name="Nguyen H.T."/>
            <person name="Wing R.A."/>
            <person name="Cregan P."/>
            <person name="Specht J."/>
            <person name="Grimwood J."/>
            <person name="Rokhsar D."/>
            <person name="Stacey G."/>
            <person name="Shoemaker R.C."/>
            <person name="Jackson S.A."/>
        </authorList>
    </citation>
    <scope>NUCLEOTIDE SEQUENCE</scope>
    <source>
        <strain evidence="2">cv. Williams 82</strain>
        <tissue evidence="1">Callus</tissue>
    </source>
</reference>
<reference evidence="1" key="3">
    <citation type="submission" date="2018-07" db="EMBL/GenBank/DDBJ databases">
        <title>WGS assembly of Glycine max.</title>
        <authorList>
            <person name="Schmutz J."/>
            <person name="Cannon S."/>
            <person name="Schlueter J."/>
            <person name="Ma J."/>
            <person name="Mitros T."/>
            <person name="Nelson W."/>
            <person name="Hyten D."/>
            <person name="Song Q."/>
            <person name="Thelen J."/>
            <person name="Cheng J."/>
            <person name="Xu D."/>
            <person name="Hellsten U."/>
            <person name="May G."/>
            <person name="Yu Y."/>
            <person name="Sakurai T."/>
            <person name="Umezawa T."/>
            <person name="Bhattacharyya M."/>
            <person name="Sandhu D."/>
            <person name="Valliyodan B."/>
            <person name="Lindquist E."/>
            <person name="Peto M."/>
            <person name="Grant D."/>
            <person name="Shu S."/>
            <person name="Goodstein D."/>
            <person name="Barry K."/>
            <person name="Futrell-Griggs M."/>
            <person name="Abernathy B."/>
            <person name="Du J."/>
            <person name="Tian Z."/>
            <person name="Zhu L."/>
            <person name="Gill N."/>
            <person name="Joshi T."/>
            <person name="Libault M."/>
            <person name="Sethuraman A."/>
            <person name="Zhang X."/>
            <person name="Shinozaki K."/>
            <person name="Nguyen H."/>
            <person name="Wing R."/>
            <person name="Cregan P."/>
            <person name="Specht J."/>
            <person name="Grimwood J."/>
            <person name="Rokhsar D."/>
            <person name="Stacey G."/>
            <person name="Shoemaker R."/>
            <person name="Jackson S."/>
        </authorList>
    </citation>
    <scope>NUCLEOTIDE SEQUENCE</scope>
    <source>
        <tissue evidence="1">Callus</tissue>
    </source>
</reference>
<name>A0A0R0KDI6_SOYBN</name>
<reference evidence="2" key="2">
    <citation type="submission" date="2018-02" db="UniProtKB">
        <authorList>
            <consortium name="EnsemblPlants"/>
        </authorList>
    </citation>
    <scope>IDENTIFICATION</scope>
    <source>
        <strain evidence="2">Williams 82</strain>
    </source>
</reference>
<evidence type="ECO:0000313" key="1">
    <source>
        <dbReference type="EMBL" id="KRH65088.1"/>
    </source>
</evidence>
<dbReference type="InParanoid" id="A0A0R0KDI6"/>
<keyword evidence="3" id="KW-1185">Reference proteome</keyword>
<sequence length="48" mass="5784">MRIHKHFGVHDSQITGFSFNIKRFSFSSEYLKITRSYVLWNSKVFKKS</sequence>
<evidence type="ECO:0000313" key="3">
    <source>
        <dbReference type="Proteomes" id="UP000008827"/>
    </source>
</evidence>
<proteinExistence type="predicted"/>
<dbReference type="AlphaFoldDB" id="A0A0R0KDI6"/>
<gene>
    <name evidence="1" type="ORF">GLYMA_03G012700</name>
</gene>
<dbReference type="EMBL" id="CM000836">
    <property type="protein sequence ID" value="KRH65088.1"/>
    <property type="molecule type" value="Genomic_DNA"/>
</dbReference>
<organism evidence="1">
    <name type="scientific">Glycine max</name>
    <name type="common">Soybean</name>
    <name type="synonym">Glycine hispida</name>
    <dbReference type="NCBI Taxonomy" id="3847"/>
    <lineage>
        <taxon>Eukaryota</taxon>
        <taxon>Viridiplantae</taxon>
        <taxon>Streptophyta</taxon>
        <taxon>Embryophyta</taxon>
        <taxon>Tracheophyta</taxon>
        <taxon>Spermatophyta</taxon>
        <taxon>Magnoliopsida</taxon>
        <taxon>eudicotyledons</taxon>
        <taxon>Gunneridae</taxon>
        <taxon>Pentapetalae</taxon>
        <taxon>rosids</taxon>
        <taxon>fabids</taxon>
        <taxon>Fabales</taxon>
        <taxon>Fabaceae</taxon>
        <taxon>Papilionoideae</taxon>
        <taxon>50 kb inversion clade</taxon>
        <taxon>NPAAA clade</taxon>
        <taxon>indigoferoid/millettioid clade</taxon>
        <taxon>Phaseoleae</taxon>
        <taxon>Glycine</taxon>
        <taxon>Glycine subgen. Soja</taxon>
    </lineage>
</organism>
<dbReference type="Gramene" id="KRH65088">
    <property type="protein sequence ID" value="KRH65088"/>
    <property type="gene ID" value="GLYMA_03G012700"/>
</dbReference>
<protein>
    <submittedName>
        <fullName evidence="1 2">Uncharacterized protein</fullName>
    </submittedName>
</protein>